<dbReference type="GO" id="GO:0009279">
    <property type="term" value="C:cell outer membrane"/>
    <property type="evidence" value="ECO:0007669"/>
    <property type="project" value="UniProtKB-SubCell"/>
</dbReference>
<dbReference type="RefSeq" id="WP_089892519.1">
    <property type="nucleotide sequence ID" value="NZ_FOJG01000001.1"/>
</dbReference>
<keyword evidence="4" id="KW-0472">Membrane</keyword>
<dbReference type="SUPFAM" id="SSF48452">
    <property type="entry name" value="TPR-like"/>
    <property type="match status" value="1"/>
</dbReference>
<dbReference type="OrthoDB" id="9783641at2"/>
<keyword evidence="9" id="KW-1185">Reference proteome</keyword>
<evidence type="ECO:0000259" key="7">
    <source>
        <dbReference type="Pfam" id="PF14322"/>
    </source>
</evidence>
<evidence type="ECO:0000256" key="1">
    <source>
        <dbReference type="ARBA" id="ARBA00004442"/>
    </source>
</evidence>
<dbReference type="EMBL" id="FOJG01000001">
    <property type="protein sequence ID" value="SEW26455.1"/>
    <property type="molecule type" value="Genomic_DNA"/>
</dbReference>
<dbReference type="PROSITE" id="PS51257">
    <property type="entry name" value="PROKAR_LIPOPROTEIN"/>
    <property type="match status" value="1"/>
</dbReference>
<dbReference type="InterPro" id="IPR012944">
    <property type="entry name" value="SusD_RagB_dom"/>
</dbReference>
<comment type="subcellular location">
    <subcellularLocation>
        <location evidence="1">Cell outer membrane</location>
    </subcellularLocation>
</comment>
<reference evidence="9" key="1">
    <citation type="submission" date="2016-10" db="EMBL/GenBank/DDBJ databases">
        <authorList>
            <person name="Varghese N."/>
            <person name="Submissions S."/>
        </authorList>
    </citation>
    <scope>NUCLEOTIDE SEQUENCE [LARGE SCALE GENOMIC DNA]</scope>
    <source>
        <strain evidence="9">DSM 3695</strain>
    </source>
</reference>
<evidence type="ECO:0000256" key="4">
    <source>
        <dbReference type="ARBA" id="ARBA00023136"/>
    </source>
</evidence>
<protein>
    <submittedName>
        <fullName evidence="8">Starch-binding associating with outer membrane</fullName>
    </submittedName>
</protein>
<dbReference type="Gene3D" id="1.25.40.390">
    <property type="match status" value="1"/>
</dbReference>
<evidence type="ECO:0000256" key="3">
    <source>
        <dbReference type="ARBA" id="ARBA00022729"/>
    </source>
</evidence>
<dbReference type="InterPro" id="IPR033985">
    <property type="entry name" value="SusD-like_N"/>
</dbReference>
<evidence type="ECO:0000313" key="8">
    <source>
        <dbReference type="EMBL" id="SEW26455.1"/>
    </source>
</evidence>
<gene>
    <name evidence="8" type="ORF">SAMN04488122_1474</name>
</gene>
<comment type="similarity">
    <text evidence="2">Belongs to the SusD family.</text>
</comment>
<dbReference type="Pfam" id="PF14322">
    <property type="entry name" value="SusD-like_3"/>
    <property type="match status" value="1"/>
</dbReference>
<name>A0A1I0QH51_9BACT</name>
<evidence type="ECO:0000259" key="6">
    <source>
        <dbReference type="Pfam" id="PF07980"/>
    </source>
</evidence>
<dbReference type="STRING" id="29529.SAMN04488122_1474"/>
<proteinExistence type="inferred from homology"/>
<dbReference type="Pfam" id="PF07980">
    <property type="entry name" value="SusD_RagB"/>
    <property type="match status" value="1"/>
</dbReference>
<dbReference type="AlphaFoldDB" id="A0A1I0QH51"/>
<organism evidence="8 9">
    <name type="scientific">Chitinophaga arvensicola</name>
    <dbReference type="NCBI Taxonomy" id="29529"/>
    <lineage>
        <taxon>Bacteria</taxon>
        <taxon>Pseudomonadati</taxon>
        <taxon>Bacteroidota</taxon>
        <taxon>Chitinophagia</taxon>
        <taxon>Chitinophagales</taxon>
        <taxon>Chitinophagaceae</taxon>
        <taxon>Chitinophaga</taxon>
    </lineage>
</organism>
<feature type="domain" description="SusD-like N-terminal" evidence="7">
    <location>
        <begin position="87"/>
        <end position="218"/>
    </location>
</feature>
<sequence>MKNIYLTGIAIGFTLLSACTKLDVKVESEYVKENFPTTADGFNAASGPIYTQLSGGYAVDYWRMQELSTDEAIIPARGGNYVDGGQYAQLHRHNWTPDHPTVKSVWRWAFGGVSTCNRILLLFEKAPESSSKKLAVAEGRAMRALYYFYLMDLYGKVPIVTTFGDPTPPEQSSREQVFNFIEKELKEVIPSLRTEVAQVTYSKPTKWFAFTLLTKMYLNSVVYTGKPRFAETVAMADSVLVSKKYSLDDSFTSIFMPDNGPQIKETIFAIPYDGNVIKGNQFSRFGLHTSLVVKFSLPFRPSIAMSTIGSFYDKFNLAGDVRNTTWLEGPQVNPDGSPIMISTTNKGLNDRYTGSEPEKKINWQLSFSKEMVLRDVPSMDIGNDELAKAAGVRSIKYYPDKNTEPSERNSNNDVPVFRLADVMLMKAEAILRGAAATAVNGELQTPDVLVNKIRTRAHAPQISNTTENDLLEERARELAWETWRRNDLIRFKQFENSWGFKSDANVLHQIYPIPFEEITLNPKLQQNPGY</sequence>
<feature type="domain" description="RagB/SusD" evidence="6">
    <location>
        <begin position="382"/>
        <end position="530"/>
    </location>
</feature>
<accession>A0A1I0QH51</accession>
<keyword evidence="5" id="KW-0998">Cell outer membrane</keyword>
<dbReference type="Proteomes" id="UP000199310">
    <property type="component" value="Unassembled WGS sequence"/>
</dbReference>
<evidence type="ECO:0000256" key="2">
    <source>
        <dbReference type="ARBA" id="ARBA00006275"/>
    </source>
</evidence>
<evidence type="ECO:0000313" key="9">
    <source>
        <dbReference type="Proteomes" id="UP000199310"/>
    </source>
</evidence>
<evidence type="ECO:0000256" key="5">
    <source>
        <dbReference type="ARBA" id="ARBA00023237"/>
    </source>
</evidence>
<dbReference type="InterPro" id="IPR011990">
    <property type="entry name" value="TPR-like_helical_dom_sf"/>
</dbReference>
<keyword evidence="3" id="KW-0732">Signal</keyword>